<dbReference type="GeneID" id="56066629"/>
<evidence type="ECO:0000313" key="2">
    <source>
        <dbReference type="EMBL" id="QLH05843.1"/>
    </source>
</evidence>
<feature type="transmembrane region" description="Helical" evidence="1">
    <location>
        <begin position="77"/>
        <end position="96"/>
    </location>
</feature>
<feature type="transmembrane region" description="Helical" evidence="1">
    <location>
        <begin position="203"/>
        <end position="223"/>
    </location>
</feature>
<dbReference type="KEGG" id="nue:C5F50_01170"/>
<keyword evidence="1" id="KW-1133">Transmembrane helix</keyword>
<protein>
    <submittedName>
        <fullName evidence="2">Uncharacterized protein</fullName>
    </submittedName>
</protein>
<dbReference type="EMBL" id="CP026995">
    <property type="protein sequence ID" value="QLH05843.1"/>
    <property type="molecule type" value="Genomic_DNA"/>
</dbReference>
<dbReference type="OrthoDB" id="8127at2157"/>
<feature type="transmembrane region" description="Helical" evidence="1">
    <location>
        <begin position="172"/>
        <end position="196"/>
    </location>
</feature>
<evidence type="ECO:0000256" key="1">
    <source>
        <dbReference type="SAM" id="Phobius"/>
    </source>
</evidence>
<keyword evidence="3" id="KW-1185">Reference proteome</keyword>
<feature type="transmembrane region" description="Helical" evidence="1">
    <location>
        <begin position="12"/>
        <end position="31"/>
    </location>
</feature>
<organism evidence="2 3">
    <name type="scientific">Nitrosopumilus ureiphilus</name>
    <dbReference type="NCBI Taxonomy" id="1470067"/>
    <lineage>
        <taxon>Archaea</taxon>
        <taxon>Nitrososphaerota</taxon>
        <taxon>Nitrososphaeria</taxon>
        <taxon>Nitrosopumilales</taxon>
        <taxon>Nitrosopumilaceae</taxon>
        <taxon>Nitrosopumilus</taxon>
    </lineage>
</organism>
<dbReference type="AlphaFoldDB" id="A0A7D5RCP9"/>
<keyword evidence="1" id="KW-0812">Transmembrane</keyword>
<evidence type="ECO:0000313" key="3">
    <source>
        <dbReference type="Proteomes" id="UP000509478"/>
    </source>
</evidence>
<feature type="transmembrane region" description="Helical" evidence="1">
    <location>
        <begin position="235"/>
        <end position="252"/>
    </location>
</feature>
<proteinExistence type="predicted"/>
<feature type="transmembrane region" description="Helical" evidence="1">
    <location>
        <begin position="112"/>
        <end position="129"/>
    </location>
</feature>
<feature type="transmembrane region" description="Helical" evidence="1">
    <location>
        <begin position="141"/>
        <end position="160"/>
    </location>
</feature>
<feature type="transmembrane region" description="Helical" evidence="1">
    <location>
        <begin position="47"/>
        <end position="65"/>
    </location>
</feature>
<name>A0A7D5RCP9_9ARCH</name>
<dbReference type="RefSeq" id="WP_179371910.1">
    <property type="nucleotide sequence ID" value="NZ_CP026995.1"/>
</dbReference>
<accession>A0A7D5RCP9</accession>
<keyword evidence="1" id="KW-0472">Membrane</keyword>
<dbReference type="Proteomes" id="UP000509478">
    <property type="component" value="Chromosome"/>
</dbReference>
<sequence>MKTTYEKQNWQIFLVASLAIVIVIYLIANIVDQEDYPLTENWYPTDLGFIITPSIVIVLGITLNLKYKLKGNHGKAWLLFTLAIISWFIGELTYSYDYEYSIDDISTLTSDIFYIIGYPLFFVFALFYLRSRKNMITKKMIVLASLISFVLILPSVYISLDVDEEIDGLTMVLYGIYPVLDGIILAPSLVAVFLFFGGKVNLLWSMILIASILDITADTVYLFTSLEDTYDPSHLVNILWIWPYILYAFGEYSHIKLFKNTS</sequence>
<gene>
    <name evidence="2" type="ORF">C5F50_01170</name>
</gene>
<reference evidence="2 3" key="1">
    <citation type="submission" date="2018-02" db="EMBL/GenBank/DDBJ databases">
        <title>Complete genome of Nitrosopumilus ureaphilus PS0.</title>
        <authorList>
            <person name="Qin W."/>
            <person name="Zheng Y."/>
            <person name="Stahl D.A."/>
        </authorList>
    </citation>
    <scope>NUCLEOTIDE SEQUENCE [LARGE SCALE GENOMIC DNA]</scope>
    <source>
        <strain evidence="2 3">PS0</strain>
    </source>
</reference>